<evidence type="ECO:0000313" key="1">
    <source>
        <dbReference type="EMBL" id="KAE8422404.1"/>
    </source>
</evidence>
<gene>
    <name evidence="1" type="ORF">BDV36DRAFT_291232</name>
</gene>
<accession>A0ABQ6WZ84</accession>
<name>A0ABQ6WZ84_9EURO</name>
<sequence length="136" mass="15136">MTSENYDLQIRLHWSKTYNAILDKSPPLLPSWQPPPRCMPRSQDISGADVIQKLDSLAEDARNLSSVLVNTPDPVKIGLAILSNTNDLVVAIPDIFSLEGLGHFLFDDMPDERQLEICATYLKVSSTRAMRIGAQN</sequence>
<proteinExistence type="predicted"/>
<protein>
    <submittedName>
        <fullName evidence="1">Uncharacterized protein</fullName>
    </submittedName>
</protein>
<reference evidence="1 2" key="1">
    <citation type="submission" date="2019-04" db="EMBL/GenBank/DDBJ databases">
        <authorList>
            <consortium name="DOE Joint Genome Institute"/>
            <person name="Mondo S."/>
            <person name="Kjaerbolling I."/>
            <person name="Vesth T."/>
            <person name="Frisvad J.C."/>
            <person name="Nybo J.L."/>
            <person name="Theobald S."/>
            <person name="Kildgaard S."/>
            <person name="Isbrandt T."/>
            <person name="Kuo A."/>
            <person name="Sato A."/>
            <person name="Lyhne E.K."/>
            <person name="Kogle M.E."/>
            <person name="Wiebenga A."/>
            <person name="Kun R.S."/>
            <person name="Lubbers R.J."/>
            <person name="Makela M.R."/>
            <person name="Barry K."/>
            <person name="Chovatia M."/>
            <person name="Clum A."/>
            <person name="Daum C."/>
            <person name="Haridas S."/>
            <person name="He G."/>
            <person name="LaButti K."/>
            <person name="Lipzen A."/>
            <person name="Riley R."/>
            <person name="Salamov A."/>
            <person name="Simmons B.A."/>
            <person name="Magnuson J.K."/>
            <person name="Henrissat B."/>
            <person name="Mortensen U.H."/>
            <person name="Larsen T.O."/>
            <person name="Devries R.P."/>
            <person name="Grigoriev I.V."/>
            <person name="Machida M."/>
            <person name="Baker S.E."/>
            <person name="Andersen M.R."/>
            <person name="Cantor M.N."/>
            <person name="Hua S.X."/>
        </authorList>
    </citation>
    <scope>NUCLEOTIDE SEQUENCE [LARGE SCALE GENOMIC DNA]</scope>
    <source>
        <strain evidence="1 2">CBS 117616</strain>
    </source>
</reference>
<dbReference type="Proteomes" id="UP000325395">
    <property type="component" value="Unassembled WGS sequence"/>
</dbReference>
<dbReference type="EMBL" id="ML735694">
    <property type="protein sequence ID" value="KAE8422404.1"/>
    <property type="molecule type" value="Genomic_DNA"/>
</dbReference>
<evidence type="ECO:0000313" key="2">
    <source>
        <dbReference type="Proteomes" id="UP000325395"/>
    </source>
</evidence>
<organism evidence="1 2">
    <name type="scientific">Aspergillus pseudocaelatus</name>
    <dbReference type="NCBI Taxonomy" id="1825620"/>
    <lineage>
        <taxon>Eukaryota</taxon>
        <taxon>Fungi</taxon>
        <taxon>Dikarya</taxon>
        <taxon>Ascomycota</taxon>
        <taxon>Pezizomycotina</taxon>
        <taxon>Eurotiomycetes</taxon>
        <taxon>Eurotiomycetidae</taxon>
        <taxon>Eurotiales</taxon>
        <taxon>Aspergillaceae</taxon>
        <taxon>Aspergillus</taxon>
        <taxon>Aspergillus subgen. Circumdati</taxon>
    </lineage>
</organism>
<keyword evidence="2" id="KW-1185">Reference proteome</keyword>